<reference evidence="2" key="1">
    <citation type="submission" date="2022-12" db="EMBL/GenBank/DDBJ databases">
        <authorList>
            <person name="Alioto T."/>
            <person name="Alioto T."/>
            <person name="Gomez Garrido J."/>
        </authorList>
    </citation>
    <scope>NUCLEOTIDE SEQUENCE</scope>
</reference>
<dbReference type="Proteomes" id="UP001178461">
    <property type="component" value="Chromosome 18"/>
</dbReference>
<dbReference type="EMBL" id="OX395144">
    <property type="protein sequence ID" value="CAI5799119.1"/>
    <property type="molecule type" value="Genomic_DNA"/>
</dbReference>
<gene>
    <name evidence="2" type="ORF">PODLI_1B024768</name>
</gene>
<keyword evidence="3" id="KW-1185">Reference proteome</keyword>
<feature type="region of interest" description="Disordered" evidence="1">
    <location>
        <begin position="27"/>
        <end position="96"/>
    </location>
</feature>
<proteinExistence type="predicted"/>
<feature type="compositionally biased region" description="Basic and acidic residues" evidence="1">
    <location>
        <begin position="73"/>
        <end position="90"/>
    </location>
</feature>
<evidence type="ECO:0000256" key="1">
    <source>
        <dbReference type="SAM" id="MobiDB-lite"/>
    </source>
</evidence>
<organism evidence="2 3">
    <name type="scientific">Podarcis lilfordi</name>
    <name type="common">Lilford's wall lizard</name>
    <dbReference type="NCBI Taxonomy" id="74358"/>
    <lineage>
        <taxon>Eukaryota</taxon>
        <taxon>Metazoa</taxon>
        <taxon>Chordata</taxon>
        <taxon>Craniata</taxon>
        <taxon>Vertebrata</taxon>
        <taxon>Euteleostomi</taxon>
        <taxon>Lepidosauria</taxon>
        <taxon>Squamata</taxon>
        <taxon>Bifurcata</taxon>
        <taxon>Unidentata</taxon>
        <taxon>Episquamata</taxon>
        <taxon>Laterata</taxon>
        <taxon>Lacertibaenia</taxon>
        <taxon>Lacertidae</taxon>
        <taxon>Podarcis</taxon>
    </lineage>
</organism>
<feature type="compositionally biased region" description="Pro residues" evidence="1">
    <location>
        <begin position="48"/>
        <end position="62"/>
    </location>
</feature>
<dbReference type="AlphaFoldDB" id="A0AA35PSR2"/>
<name>A0AA35PSR2_9SAUR</name>
<evidence type="ECO:0000313" key="2">
    <source>
        <dbReference type="EMBL" id="CAI5799119.1"/>
    </source>
</evidence>
<accession>A0AA35PSR2</accession>
<evidence type="ECO:0000313" key="3">
    <source>
        <dbReference type="Proteomes" id="UP001178461"/>
    </source>
</evidence>
<sequence>MYRASRPPRQFRSQKGCYMQNVPDLFSPLGSEGWKRERLERGDVIPGLLPPPPAPSHPPPRSPFVQHLPSPEKTTERRTRQISAARRDGGGSKLLLPRGRKAGHLLCCVCGPQSLPPHTK</sequence>
<protein>
    <submittedName>
        <fullName evidence="2">Uncharacterized protein</fullName>
    </submittedName>
</protein>
<feature type="compositionally biased region" description="Basic and acidic residues" evidence="1">
    <location>
        <begin position="33"/>
        <end position="43"/>
    </location>
</feature>